<keyword evidence="2" id="KW-0812">Transmembrane</keyword>
<dbReference type="EMBL" id="LR796660">
    <property type="protein sequence ID" value="CAB4157134.1"/>
    <property type="molecule type" value="Genomic_DNA"/>
</dbReference>
<reference evidence="3" key="1">
    <citation type="submission" date="2020-04" db="EMBL/GenBank/DDBJ databases">
        <authorList>
            <person name="Chiriac C."/>
            <person name="Salcher M."/>
            <person name="Ghai R."/>
            <person name="Kavagutti S V."/>
        </authorList>
    </citation>
    <scope>NUCLEOTIDE SEQUENCE</scope>
</reference>
<sequence length="91" mass="10045">MRDPIEGDFRVIGEKPHHQPIISSWSGLFWFVGLTLFAMVLKYAAITSETRNGLRSGGSNTNGNATTEQTATTRLAHKHLTQQFRLSDGTA</sequence>
<keyword evidence="2" id="KW-0472">Membrane</keyword>
<evidence type="ECO:0000256" key="1">
    <source>
        <dbReference type="SAM" id="MobiDB-lite"/>
    </source>
</evidence>
<evidence type="ECO:0000313" key="3">
    <source>
        <dbReference type="EMBL" id="CAB4157134.1"/>
    </source>
</evidence>
<feature type="compositionally biased region" description="Polar residues" evidence="1">
    <location>
        <begin position="51"/>
        <end position="73"/>
    </location>
</feature>
<gene>
    <name evidence="3" type="ORF">UFOVP679_2</name>
</gene>
<feature type="transmembrane region" description="Helical" evidence="2">
    <location>
        <begin position="28"/>
        <end position="46"/>
    </location>
</feature>
<proteinExistence type="predicted"/>
<accession>A0A6J5NPD0</accession>
<feature type="compositionally biased region" description="Polar residues" evidence="1">
    <location>
        <begin position="81"/>
        <end position="91"/>
    </location>
</feature>
<protein>
    <submittedName>
        <fullName evidence="3">Uncharacterized protein</fullName>
    </submittedName>
</protein>
<evidence type="ECO:0000256" key="2">
    <source>
        <dbReference type="SAM" id="Phobius"/>
    </source>
</evidence>
<organism evidence="3">
    <name type="scientific">uncultured Caudovirales phage</name>
    <dbReference type="NCBI Taxonomy" id="2100421"/>
    <lineage>
        <taxon>Viruses</taxon>
        <taxon>Duplodnaviria</taxon>
        <taxon>Heunggongvirae</taxon>
        <taxon>Uroviricota</taxon>
        <taxon>Caudoviricetes</taxon>
        <taxon>Peduoviridae</taxon>
        <taxon>Maltschvirus</taxon>
        <taxon>Maltschvirus maltsch</taxon>
    </lineage>
</organism>
<feature type="region of interest" description="Disordered" evidence="1">
    <location>
        <begin position="51"/>
        <end position="91"/>
    </location>
</feature>
<keyword evidence="2" id="KW-1133">Transmembrane helix</keyword>
<name>A0A6J5NPD0_9CAUD</name>